<accession>A0AAV4PPS6</accession>
<reference evidence="1 2" key="1">
    <citation type="submission" date="2021-06" db="EMBL/GenBank/DDBJ databases">
        <title>Caerostris extrusa draft genome.</title>
        <authorList>
            <person name="Kono N."/>
            <person name="Arakawa K."/>
        </authorList>
    </citation>
    <scope>NUCLEOTIDE SEQUENCE [LARGE SCALE GENOMIC DNA]</scope>
</reference>
<dbReference type="AlphaFoldDB" id="A0AAV4PPS6"/>
<dbReference type="Proteomes" id="UP001054945">
    <property type="component" value="Unassembled WGS sequence"/>
</dbReference>
<gene>
    <name evidence="1" type="ORF">CEXT_738731</name>
</gene>
<evidence type="ECO:0000313" key="1">
    <source>
        <dbReference type="EMBL" id="GIX97829.1"/>
    </source>
</evidence>
<keyword evidence="2" id="KW-1185">Reference proteome</keyword>
<name>A0AAV4PPS6_CAEEX</name>
<dbReference type="EMBL" id="BPLR01004823">
    <property type="protein sequence ID" value="GIX97829.1"/>
    <property type="molecule type" value="Genomic_DNA"/>
</dbReference>
<sequence length="110" mass="12154">MTPHFNCTQLVNFSLPDCTSRREKQEKSGSALNPELRAQYPAGVSLLLTPANEKGWADFYGEGGRVVWLTKGVSFGCEKREICHRGCPPRLMAAPFPLVGHQQERAPSPV</sequence>
<protein>
    <submittedName>
        <fullName evidence="1">Uncharacterized protein</fullName>
    </submittedName>
</protein>
<comment type="caution">
    <text evidence="1">The sequence shown here is derived from an EMBL/GenBank/DDBJ whole genome shotgun (WGS) entry which is preliminary data.</text>
</comment>
<proteinExistence type="predicted"/>
<organism evidence="1 2">
    <name type="scientific">Caerostris extrusa</name>
    <name type="common">Bark spider</name>
    <name type="synonym">Caerostris bankana</name>
    <dbReference type="NCBI Taxonomy" id="172846"/>
    <lineage>
        <taxon>Eukaryota</taxon>
        <taxon>Metazoa</taxon>
        <taxon>Ecdysozoa</taxon>
        <taxon>Arthropoda</taxon>
        <taxon>Chelicerata</taxon>
        <taxon>Arachnida</taxon>
        <taxon>Araneae</taxon>
        <taxon>Araneomorphae</taxon>
        <taxon>Entelegynae</taxon>
        <taxon>Araneoidea</taxon>
        <taxon>Araneidae</taxon>
        <taxon>Caerostris</taxon>
    </lineage>
</organism>
<evidence type="ECO:0000313" key="2">
    <source>
        <dbReference type="Proteomes" id="UP001054945"/>
    </source>
</evidence>